<proteinExistence type="predicted"/>
<dbReference type="OrthoDB" id="5878625at2"/>
<dbReference type="RefSeq" id="WP_073328508.1">
    <property type="nucleotide sequence ID" value="NZ_FQTT01000009.1"/>
</dbReference>
<evidence type="ECO:0000313" key="3">
    <source>
        <dbReference type="Proteomes" id="UP000184291"/>
    </source>
</evidence>
<feature type="domain" description="Prenylated flavin chaperone LpdD-like" evidence="1">
    <location>
        <begin position="11"/>
        <end position="120"/>
    </location>
</feature>
<sequence length="143" mass="14606">MRTITVHAGDGDLKVTLHVTHTDGQGLACFLYGGTLPHVGGQALASPGPKLHGEQLSRVDLWVATVPGHKDAEAAAAVARRLCLGTGEPVSVAAGIHVDDATPEQIQALTDACLEVADAALLSYPQEGVARQGGVGPRASARC</sequence>
<accession>A0A1M4RXZ2</accession>
<dbReference type="InterPro" id="IPR048844">
    <property type="entry name" value="LpdD_chaperone-like"/>
</dbReference>
<dbReference type="Proteomes" id="UP000184291">
    <property type="component" value="Unassembled WGS sequence"/>
</dbReference>
<keyword evidence="3" id="KW-1185">Reference proteome</keyword>
<protein>
    <recommendedName>
        <fullName evidence="1">Prenylated flavin chaperone LpdD-like domain-containing protein</fullName>
    </recommendedName>
</protein>
<dbReference type="Pfam" id="PF21758">
    <property type="entry name" value="PAC_bac"/>
    <property type="match status" value="1"/>
</dbReference>
<evidence type="ECO:0000313" key="2">
    <source>
        <dbReference type="EMBL" id="SHE24770.1"/>
    </source>
</evidence>
<organism evidence="2 3">
    <name type="scientific">Actinomyces glycerinitolerans</name>
    <dbReference type="NCBI Taxonomy" id="1892869"/>
    <lineage>
        <taxon>Bacteria</taxon>
        <taxon>Bacillati</taxon>
        <taxon>Actinomycetota</taxon>
        <taxon>Actinomycetes</taxon>
        <taxon>Actinomycetales</taxon>
        <taxon>Actinomycetaceae</taxon>
        <taxon>Actinomyces</taxon>
    </lineage>
</organism>
<dbReference type="AlphaFoldDB" id="A0A1M4RXZ2"/>
<name>A0A1M4RXZ2_9ACTO</name>
<gene>
    <name evidence="2" type="ORF">ACGLYG10_0979</name>
</gene>
<dbReference type="STRING" id="1892869.ACGLYG10_0979"/>
<evidence type="ECO:0000259" key="1">
    <source>
        <dbReference type="Pfam" id="PF21758"/>
    </source>
</evidence>
<dbReference type="EMBL" id="FQTT01000009">
    <property type="protein sequence ID" value="SHE24770.1"/>
    <property type="molecule type" value="Genomic_DNA"/>
</dbReference>
<reference evidence="3" key="1">
    <citation type="submission" date="2016-09" db="EMBL/GenBank/DDBJ databases">
        <authorList>
            <person name="Strepis N."/>
        </authorList>
    </citation>
    <scope>NUCLEOTIDE SEQUENCE [LARGE SCALE GENOMIC DNA]</scope>
</reference>